<accession>A0A1B1U6Q7</accession>
<dbReference type="GO" id="GO:0009428">
    <property type="term" value="C:bacterial-type flagellum basal body, distal rod, P ring"/>
    <property type="evidence" value="ECO:0007669"/>
    <property type="project" value="InterPro"/>
</dbReference>
<dbReference type="NCBIfam" id="NF003676">
    <property type="entry name" value="PRK05303.1"/>
    <property type="match status" value="1"/>
</dbReference>
<dbReference type="AlphaFoldDB" id="A0A1B1U6Q7"/>
<evidence type="ECO:0000256" key="4">
    <source>
        <dbReference type="ARBA" id="ARBA00023143"/>
    </source>
</evidence>
<dbReference type="GO" id="GO:0071973">
    <property type="term" value="P:bacterial-type flagellum-dependent cell motility"/>
    <property type="evidence" value="ECO:0007669"/>
    <property type="project" value="InterPro"/>
</dbReference>
<dbReference type="OrthoDB" id="9786431at2"/>
<dbReference type="KEGG" id="het:BBW65_06040"/>
<comment type="similarity">
    <text evidence="5">Belongs to the FlgI family.</text>
</comment>
<evidence type="ECO:0000256" key="3">
    <source>
        <dbReference type="ARBA" id="ARBA00022729"/>
    </source>
</evidence>
<dbReference type="PRINTS" id="PR01010">
    <property type="entry name" value="FLGPRINGFLGI"/>
</dbReference>
<proteinExistence type="inferred from homology"/>
<keyword evidence="6" id="KW-0969">Cilium</keyword>
<comment type="subunit">
    <text evidence="5">The basal body constitutes a major portion of the flagellar organelle and consists of four rings (L,P,S, and M) mounted on a central rod.</text>
</comment>
<feature type="signal peptide" evidence="5">
    <location>
        <begin position="1"/>
        <end position="21"/>
    </location>
</feature>
<evidence type="ECO:0000313" key="7">
    <source>
        <dbReference type="Proteomes" id="UP000092884"/>
    </source>
</evidence>
<keyword evidence="4 5" id="KW-0975">Bacterial flagellum</keyword>
<evidence type="ECO:0000256" key="1">
    <source>
        <dbReference type="ARBA" id="ARBA00002591"/>
    </source>
</evidence>
<keyword evidence="6" id="KW-0966">Cell projection</keyword>
<feature type="chain" id="PRO_5009003436" description="Flagellar P-ring protein" evidence="5">
    <location>
        <begin position="22"/>
        <end position="343"/>
    </location>
</feature>
<dbReference type="Proteomes" id="UP000092884">
    <property type="component" value="Chromosome"/>
</dbReference>
<evidence type="ECO:0000256" key="5">
    <source>
        <dbReference type="HAMAP-Rule" id="MF_00416"/>
    </source>
</evidence>
<keyword evidence="3 5" id="KW-0732">Signal</keyword>
<dbReference type="HAMAP" id="MF_00416">
    <property type="entry name" value="FlgI"/>
    <property type="match status" value="1"/>
</dbReference>
<dbReference type="PANTHER" id="PTHR30381">
    <property type="entry name" value="FLAGELLAR P-RING PERIPLASMIC PROTEIN FLGI"/>
    <property type="match status" value="1"/>
</dbReference>
<evidence type="ECO:0000313" key="6">
    <source>
        <dbReference type="EMBL" id="ANV98382.1"/>
    </source>
</evidence>
<dbReference type="STRING" id="222136.BBW65_06040"/>
<reference evidence="7" key="1">
    <citation type="submission" date="2016-07" db="EMBL/GenBank/DDBJ databases">
        <authorList>
            <person name="Florea S."/>
            <person name="Webb J.S."/>
            <person name="Jaromczyk J."/>
            <person name="Schardl C.L."/>
        </authorList>
    </citation>
    <scope>NUCLEOTIDE SEQUENCE [LARGE SCALE GENOMIC DNA]</scope>
    <source>
        <strain evidence="7">MIT 01-6242</strain>
    </source>
</reference>
<keyword evidence="7" id="KW-1185">Reference proteome</keyword>
<dbReference type="EMBL" id="CP016503">
    <property type="protein sequence ID" value="ANV98382.1"/>
    <property type="molecule type" value="Genomic_DNA"/>
</dbReference>
<dbReference type="Pfam" id="PF02119">
    <property type="entry name" value="FlgI"/>
    <property type="match status" value="1"/>
</dbReference>
<protein>
    <recommendedName>
        <fullName evidence="5">Flagellar P-ring protein</fullName>
    </recommendedName>
    <alternativeName>
        <fullName evidence="5">Basal body P-ring protein</fullName>
    </alternativeName>
</protein>
<dbReference type="GO" id="GO:0005198">
    <property type="term" value="F:structural molecule activity"/>
    <property type="evidence" value="ECO:0007669"/>
    <property type="project" value="InterPro"/>
</dbReference>
<dbReference type="PANTHER" id="PTHR30381:SF0">
    <property type="entry name" value="FLAGELLAR P-RING PROTEIN"/>
    <property type="match status" value="1"/>
</dbReference>
<evidence type="ECO:0000256" key="2">
    <source>
        <dbReference type="ARBA" id="ARBA00004117"/>
    </source>
</evidence>
<name>A0A1B1U6Q7_9HELI</name>
<organism evidence="6 7">
    <name type="scientific">Helicobacter enhydrae</name>
    <dbReference type="NCBI Taxonomy" id="222136"/>
    <lineage>
        <taxon>Bacteria</taxon>
        <taxon>Pseudomonadati</taxon>
        <taxon>Campylobacterota</taxon>
        <taxon>Epsilonproteobacteria</taxon>
        <taxon>Campylobacterales</taxon>
        <taxon>Helicobacteraceae</taxon>
        <taxon>Helicobacter</taxon>
    </lineage>
</organism>
<comment type="function">
    <text evidence="1 5">Assembles around the rod to form the L-ring and probably protects the motor/basal body from shearing forces during rotation.</text>
</comment>
<comment type="subcellular location">
    <subcellularLocation>
        <location evidence="2 5">Bacterial flagellum basal body</location>
    </subcellularLocation>
</comment>
<gene>
    <name evidence="5" type="primary">flgI</name>
    <name evidence="6" type="ORF">BBW65_06040</name>
</gene>
<sequence precursor="true">MRKESRFAILMFLLLCSSVMAQKIGDVANIVGVRENQLIGYGLVVGLDGSGDKSASKFTMQSIANMLETVNVKVSPNDIKSKNIAAVMVTATLPPFAKQGDKLDIVVSSIGDAKSIAGGVLLLTPLTAVDGNIYAVAQGPLSLGESGNVLAGNILNGAIVEKEIAYDIYNKNNATLSLKSSDFQNAIRVQKVLNRVFGEGVARAVDSRTIKINKPKDLSMIEFLALVQEVEVEYSTREKIIVDERSGTIIAGVGITIEPIVVTHGAITIKITQEKLNDPKASDVGDGTMISSAQNIISTNGKKPTVSSVVRALQKMGATPKNIISILSAMKQSGAISADLEIV</sequence>
<dbReference type="InterPro" id="IPR001782">
    <property type="entry name" value="Flag_FlgI"/>
</dbReference>
<dbReference type="RefSeq" id="WP_066341055.1">
    <property type="nucleotide sequence ID" value="NZ_CP016503.1"/>
</dbReference>
<dbReference type="GO" id="GO:0030288">
    <property type="term" value="C:outer membrane-bounded periplasmic space"/>
    <property type="evidence" value="ECO:0007669"/>
    <property type="project" value="InterPro"/>
</dbReference>
<keyword evidence="6" id="KW-0282">Flagellum</keyword>